<gene>
    <name evidence="3" type="ORF">DRW07_10110</name>
</gene>
<reference evidence="3 4" key="1">
    <citation type="submission" date="2018-11" db="EMBL/GenBank/DDBJ databases">
        <authorList>
            <person name="Ye M.-Q."/>
            <person name="Du Z.-J."/>
        </authorList>
    </citation>
    <scope>NUCLEOTIDE SEQUENCE [LARGE SCALE GENOMIC DNA]</scope>
    <source>
        <strain evidence="3 4">U0105</strain>
    </source>
</reference>
<protein>
    <submittedName>
        <fullName evidence="3">Uncharacterized protein</fullName>
    </submittedName>
</protein>
<accession>A0A3N5Y080</accession>
<keyword evidence="2" id="KW-0732">Signal</keyword>
<dbReference type="AlphaFoldDB" id="A0A3N5Y080"/>
<evidence type="ECO:0000313" key="3">
    <source>
        <dbReference type="EMBL" id="RPJ66440.1"/>
    </source>
</evidence>
<dbReference type="EMBL" id="RPOK01000003">
    <property type="protein sequence ID" value="RPJ66440.1"/>
    <property type="molecule type" value="Genomic_DNA"/>
</dbReference>
<feature type="chain" id="PRO_5018240352" evidence="2">
    <location>
        <begin position="21"/>
        <end position="196"/>
    </location>
</feature>
<proteinExistence type="predicted"/>
<feature type="compositionally biased region" description="Basic and acidic residues" evidence="1">
    <location>
        <begin position="113"/>
        <end position="123"/>
    </location>
</feature>
<keyword evidence="4" id="KW-1185">Reference proteome</keyword>
<evidence type="ECO:0000256" key="1">
    <source>
        <dbReference type="SAM" id="MobiDB-lite"/>
    </source>
</evidence>
<evidence type="ECO:0000256" key="2">
    <source>
        <dbReference type="SAM" id="SignalP"/>
    </source>
</evidence>
<feature type="signal peptide" evidence="2">
    <location>
        <begin position="1"/>
        <end position="20"/>
    </location>
</feature>
<feature type="compositionally biased region" description="Low complexity" evidence="1">
    <location>
        <begin position="68"/>
        <end position="82"/>
    </location>
</feature>
<dbReference type="Proteomes" id="UP000275281">
    <property type="component" value="Unassembled WGS sequence"/>
</dbReference>
<feature type="region of interest" description="Disordered" evidence="1">
    <location>
        <begin position="68"/>
        <end position="123"/>
    </location>
</feature>
<name>A0A3N5Y080_9ALTE</name>
<dbReference type="OrthoDB" id="7596780at2"/>
<dbReference type="RefSeq" id="WP_124027798.1">
    <property type="nucleotide sequence ID" value="NZ_JBHRSN010000006.1"/>
</dbReference>
<comment type="caution">
    <text evidence="3">The sequence shown here is derived from an EMBL/GenBank/DDBJ whole genome shotgun (WGS) entry which is preliminary data.</text>
</comment>
<evidence type="ECO:0000313" key="4">
    <source>
        <dbReference type="Proteomes" id="UP000275281"/>
    </source>
</evidence>
<organism evidence="3 4">
    <name type="scientific">Alteromonas sediminis</name>
    <dbReference type="NCBI Taxonomy" id="2259342"/>
    <lineage>
        <taxon>Bacteria</taxon>
        <taxon>Pseudomonadati</taxon>
        <taxon>Pseudomonadota</taxon>
        <taxon>Gammaproteobacteria</taxon>
        <taxon>Alteromonadales</taxon>
        <taxon>Alteromonadaceae</taxon>
        <taxon>Alteromonas/Salinimonas group</taxon>
        <taxon>Alteromonas</taxon>
    </lineage>
</organism>
<sequence length="196" mass="21488">MQIILPLLVGGILFSSTAVASDSLAEAAKKAVNCSNISDADARLACFDAASKRLSALLAPEMVAKPAETPVKPTTPVKPAPARTETVAAKPDVKKKAESIEEETLPTWASGPRHTEEERKQDSDDFTATIVRITSNNLGRHRFYTEDGAVWEQTQLVKVRKPRSLPAVAEFRRKMTGNPVISFENSGRSYRVRRIK</sequence>